<evidence type="ECO:0000313" key="4">
    <source>
        <dbReference type="EMBL" id="EBP7906221.1"/>
    </source>
</evidence>
<comment type="caution">
    <text evidence="3">The sequence shown here is derived from an EMBL/GenBank/DDBJ whole genome shotgun (WGS) entry which is preliminary data.</text>
</comment>
<evidence type="ECO:0000313" key="7">
    <source>
        <dbReference type="EMBL" id="ECX7514341.1"/>
    </source>
</evidence>
<dbReference type="RefSeq" id="WP_000165745.1">
    <property type="nucleotide sequence ID" value="NZ_MYKZ01000063.1"/>
</dbReference>
<gene>
    <name evidence="5" type="ORF">A2H40_20265</name>
    <name evidence="4" type="ORF">APS38_21485</name>
    <name evidence="6" type="ORF">B9934_19985</name>
    <name evidence="7" type="ORF">CG580_20090</name>
    <name evidence="1" type="ORF">CIT69_23730</name>
    <name evidence="2" type="ORF">DSB87_22240</name>
    <name evidence="8" type="ORF">GC847_20005</name>
    <name evidence="3" type="ORF">LM31_23865</name>
</gene>
<dbReference type="EMBL" id="AAMHFN010000065">
    <property type="protein sequence ID" value="EDH3279289.1"/>
    <property type="molecule type" value="Genomic_DNA"/>
</dbReference>
<dbReference type="EMBL" id="AAGFST010000037">
    <property type="protein sequence ID" value="EBN4432202.1"/>
    <property type="molecule type" value="Genomic_DNA"/>
</dbReference>
<dbReference type="EMBL" id="AAGMYU010000039">
    <property type="protein sequence ID" value="EBP7906221.1"/>
    <property type="molecule type" value="Genomic_DNA"/>
</dbReference>
<sequence>MTKPQRKRLTGGKTRERVQTAGFSLTLFQDRNGVASVTAKVNTADDGREETPGEAGLPAFISGRTAASESRVAGTATEGVLILRLSDAQSVQNTDQIKCKNCTLTHMFNSF</sequence>
<dbReference type="EMBL" id="AALAVL010000030">
    <property type="protein sequence ID" value="ECX7514341.1"/>
    <property type="molecule type" value="Genomic_DNA"/>
</dbReference>
<name>A0A5U2M4L6_SALER</name>
<proteinExistence type="predicted"/>
<dbReference type="EMBL" id="AAGKQP010000055">
    <property type="protein sequence ID" value="EBP0978290.1"/>
    <property type="molecule type" value="Genomic_DNA"/>
</dbReference>
<reference evidence="2" key="2">
    <citation type="submission" date="2018-07" db="EMBL/GenBank/DDBJ databases">
        <authorList>
            <consortium name="PulseNet: The National Subtyping Network for Foodborne Disease Surveillance"/>
            <person name="Tarr C.L."/>
            <person name="Trees E."/>
            <person name="Katz L.S."/>
            <person name="Carleton-Romer H.A."/>
            <person name="Stroika S."/>
            <person name="Kucerova Z."/>
            <person name="Roache K.F."/>
            <person name="Sabol A.L."/>
            <person name="Besser J."/>
            <person name="Gerner-Smidt P."/>
        </authorList>
    </citation>
    <scope>NUCLEOTIDE SEQUENCE</scope>
    <source>
        <strain evidence="7">PNUSAS017874</strain>
        <strain evidence="2">PNUSAS043991</strain>
        <strain evidence="8">PNUSAS110015</strain>
    </source>
</reference>
<evidence type="ECO:0000313" key="2">
    <source>
        <dbReference type="EMBL" id="EBN4432202.1"/>
    </source>
</evidence>
<dbReference type="EMBL" id="AAGOZC010000025">
    <property type="protein sequence ID" value="EBQ4318000.1"/>
    <property type="molecule type" value="Genomic_DNA"/>
</dbReference>
<organism evidence="3">
    <name type="scientific">Salmonella enterica</name>
    <name type="common">Salmonella choleraesuis</name>
    <dbReference type="NCBI Taxonomy" id="28901"/>
    <lineage>
        <taxon>Bacteria</taxon>
        <taxon>Pseudomonadati</taxon>
        <taxon>Pseudomonadota</taxon>
        <taxon>Gammaproteobacteria</taxon>
        <taxon>Enterobacterales</taxon>
        <taxon>Enterobacteriaceae</taxon>
        <taxon>Salmonella</taxon>
    </lineage>
</organism>
<reference evidence="3" key="1">
    <citation type="submission" date="2018-07" db="EMBL/GenBank/DDBJ databases">
        <authorList>
            <consortium name="GenomeTrakr network: Whole genome sequencing for foodborne pathogen traceback"/>
        </authorList>
    </citation>
    <scope>NUCLEOTIDE SEQUENCE</scope>
    <source>
        <strain evidence="3">CFSAN024207</strain>
        <strain evidence="5">CFSAN047939</strain>
        <strain evidence="1">CFSAN057169</strain>
        <strain evidence="6">CNSV-T1-MD09-1-TT-B</strain>
        <strain evidence="4">DHMH-A15091834</strain>
    </source>
</reference>
<evidence type="ECO:0000313" key="3">
    <source>
        <dbReference type="EMBL" id="EBP0978290.1"/>
    </source>
</evidence>
<accession>A0A5U2M4L6</accession>
<dbReference type="EMBL" id="AAGTAA010000024">
    <property type="protein sequence ID" value="EBR6662511.1"/>
    <property type="molecule type" value="Genomic_DNA"/>
</dbReference>
<dbReference type="AlphaFoldDB" id="A0A5U2M4L6"/>
<evidence type="ECO:0000313" key="8">
    <source>
        <dbReference type="EMBL" id="EDH3279289.1"/>
    </source>
</evidence>
<dbReference type="EMBL" id="AACUMD010000035">
    <property type="protein sequence ID" value="EAM3003277.1"/>
    <property type="molecule type" value="Genomic_DNA"/>
</dbReference>
<evidence type="ECO:0000313" key="5">
    <source>
        <dbReference type="EMBL" id="EBQ4318000.1"/>
    </source>
</evidence>
<evidence type="ECO:0000313" key="1">
    <source>
        <dbReference type="EMBL" id="EAM3003277.1"/>
    </source>
</evidence>
<protein>
    <submittedName>
        <fullName evidence="3">Uncharacterized protein</fullName>
    </submittedName>
</protein>
<evidence type="ECO:0000313" key="6">
    <source>
        <dbReference type="EMBL" id="EBR6662511.1"/>
    </source>
</evidence>